<accession>A0A485KPC0</accession>
<evidence type="ECO:0000313" key="4">
    <source>
        <dbReference type="EMBL" id="KAF0699418.1"/>
    </source>
</evidence>
<dbReference type="GO" id="GO:0005096">
    <property type="term" value="F:GTPase activator activity"/>
    <property type="evidence" value="ECO:0007669"/>
    <property type="project" value="UniProtKB-KW"/>
</dbReference>
<gene>
    <name evidence="5" type="primary">Aste57867_10026</name>
    <name evidence="4" type="ORF">As57867_009987</name>
    <name evidence="5" type="ORF">ASTE57867_10026</name>
</gene>
<dbReference type="Gene3D" id="3.80.10.10">
    <property type="entry name" value="Ribonuclease Inhibitor"/>
    <property type="match status" value="4"/>
</dbReference>
<keyword evidence="6" id="KW-1185">Reference proteome</keyword>
<dbReference type="PANTHER" id="PTHR24113">
    <property type="entry name" value="RAN GTPASE-ACTIVATING PROTEIN 1"/>
    <property type="match status" value="1"/>
</dbReference>
<dbReference type="PANTHER" id="PTHR24113:SF12">
    <property type="entry name" value="RAN GTPASE-ACTIVATING PROTEIN 1"/>
    <property type="match status" value="1"/>
</dbReference>
<dbReference type="GO" id="GO:0006913">
    <property type="term" value="P:nucleocytoplasmic transport"/>
    <property type="evidence" value="ECO:0007669"/>
    <property type="project" value="TreeGrafter"/>
</dbReference>
<dbReference type="EMBL" id="CAADRA010005200">
    <property type="protein sequence ID" value="VFT86904.1"/>
    <property type="molecule type" value="Genomic_DNA"/>
</dbReference>
<organism evidence="5 6">
    <name type="scientific">Aphanomyces stellatus</name>
    <dbReference type="NCBI Taxonomy" id="120398"/>
    <lineage>
        <taxon>Eukaryota</taxon>
        <taxon>Sar</taxon>
        <taxon>Stramenopiles</taxon>
        <taxon>Oomycota</taxon>
        <taxon>Saprolegniomycetes</taxon>
        <taxon>Saprolegniales</taxon>
        <taxon>Verrucalvaceae</taxon>
        <taxon>Aphanomyces</taxon>
    </lineage>
</organism>
<protein>
    <submittedName>
        <fullName evidence="5">Aste57867_10026 protein</fullName>
    </submittedName>
</protein>
<evidence type="ECO:0000313" key="6">
    <source>
        <dbReference type="Proteomes" id="UP000332933"/>
    </source>
</evidence>
<dbReference type="InterPro" id="IPR032675">
    <property type="entry name" value="LRR_dom_sf"/>
</dbReference>
<dbReference type="Pfam" id="PF13516">
    <property type="entry name" value="LRR_6"/>
    <property type="match status" value="8"/>
</dbReference>
<keyword evidence="2" id="KW-0433">Leucine-rich repeat</keyword>
<reference evidence="4" key="2">
    <citation type="submission" date="2019-06" db="EMBL/GenBank/DDBJ databases">
        <title>Genomics analysis of Aphanomyces spp. identifies a new class of oomycete effector associated with host adaptation.</title>
        <authorList>
            <person name="Gaulin E."/>
        </authorList>
    </citation>
    <scope>NUCLEOTIDE SEQUENCE</scope>
    <source>
        <strain evidence="4">CBS 578.67</strain>
    </source>
</reference>
<dbReference type="InterPro" id="IPR027038">
    <property type="entry name" value="RanGap"/>
</dbReference>
<evidence type="ECO:0000256" key="1">
    <source>
        <dbReference type="ARBA" id="ARBA00022468"/>
    </source>
</evidence>
<keyword evidence="3" id="KW-0677">Repeat</keyword>
<dbReference type="InterPro" id="IPR001611">
    <property type="entry name" value="Leu-rich_rpt"/>
</dbReference>
<dbReference type="GO" id="GO:0005829">
    <property type="term" value="C:cytosol"/>
    <property type="evidence" value="ECO:0007669"/>
    <property type="project" value="TreeGrafter"/>
</dbReference>
<dbReference type="SMART" id="SM00368">
    <property type="entry name" value="LRR_RI"/>
    <property type="match status" value="8"/>
</dbReference>
<keyword evidence="1" id="KW-0343">GTPase activation</keyword>
<dbReference type="AlphaFoldDB" id="A0A485KPC0"/>
<reference evidence="5 6" key="1">
    <citation type="submission" date="2019-03" db="EMBL/GenBank/DDBJ databases">
        <authorList>
            <person name="Gaulin E."/>
            <person name="Dumas B."/>
        </authorList>
    </citation>
    <scope>NUCLEOTIDE SEQUENCE [LARGE SCALE GENOMIC DNA]</scope>
    <source>
        <strain evidence="5">CBS 568.67</strain>
    </source>
</reference>
<proteinExistence type="predicted"/>
<dbReference type="EMBL" id="VJMH01005179">
    <property type="protein sequence ID" value="KAF0699418.1"/>
    <property type="molecule type" value="Genomic_DNA"/>
</dbReference>
<name>A0A485KPC0_9STRA</name>
<dbReference type="GO" id="GO:0048471">
    <property type="term" value="C:perinuclear region of cytoplasm"/>
    <property type="evidence" value="ECO:0007669"/>
    <property type="project" value="TreeGrafter"/>
</dbReference>
<dbReference type="OrthoDB" id="63324at2759"/>
<evidence type="ECO:0000256" key="2">
    <source>
        <dbReference type="ARBA" id="ARBA00022614"/>
    </source>
</evidence>
<evidence type="ECO:0000313" key="5">
    <source>
        <dbReference type="EMBL" id="VFT86904.1"/>
    </source>
</evidence>
<dbReference type="GO" id="GO:0005634">
    <property type="term" value="C:nucleus"/>
    <property type="evidence" value="ECO:0007669"/>
    <property type="project" value="TreeGrafter"/>
</dbReference>
<sequence length="630" mass="66529">MGGTAVETKAFAVEAARKRLKELAKETNVEVAEGSGVNVVLTDLRLGDTWSSHVRVGIEWNAATLLQLDLSFNKFSDGMAQALGDLPALPMLQSLNLSSNNFVDTSSELIVRVLVKAPSLASLDLSLNHFGKSCAKHLAAYVPAAKALTALNLSSNKLHDDGCEVFCHALATRRSTLQSLALSLNGLTDAGAVAVATMLANASVLARLVLSGNHIGDYGAGALAFSIDRCAFMQDVRLDSNAISSAGILVFFNILRSNPTKTYAQLCLDDNPADPSLLAQVALKRRAMVLRAAFPDAPADGRLDLDGTHVVDRVGCVIDDGLSKTAMQILRAWTHLVDVTLSGNAIGDTGAMDIGFYLALNPRLTRLSLAHNVITDDGALGLAKGLLVNCTLAHLNLTSNLLGDRGVAAIFATSFDNKKSALAAIHVHGNRQSSEGDAVVHAIVQSKALEAQLRAAPAPPVLDLSGMHLRRFGADVLCDVLATDVTCQVLNLCRNTLGDDGACSIAALLRTNVTLTKVDLSCNGIGDAGAAAIADVLRVNSTLTMLNLRAAYGANYSSVVVSEAGMLHLSEALRENKGLQVVDVRDHVMTKRVVASWVHVLQANGCIQKFNGTAPAPFLARMRDKKGRLD</sequence>
<dbReference type="GO" id="GO:0031267">
    <property type="term" value="F:small GTPase binding"/>
    <property type="evidence" value="ECO:0007669"/>
    <property type="project" value="TreeGrafter"/>
</dbReference>
<evidence type="ECO:0000256" key="3">
    <source>
        <dbReference type="ARBA" id="ARBA00022737"/>
    </source>
</evidence>
<dbReference type="SUPFAM" id="SSF52047">
    <property type="entry name" value="RNI-like"/>
    <property type="match status" value="2"/>
</dbReference>
<dbReference type="Proteomes" id="UP000332933">
    <property type="component" value="Unassembled WGS sequence"/>
</dbReference>